<dbReference type="PANTHER" id="PTHR35307">
    <property type="entry name" value="PROTEIN, PUTATIVE-RELATED"/>
    <property type="match status" value="1"/>
</dbReference>
<evidence type="ECO:0000313" key="1">
    <source>
        <dbReference type="EMBL" id="KAB2632488.1"/>
    </source>
</evidence>
<dbReference type="AlphaFoldDB" id="A0A5N5HY37"/>
<dbReference type="EMBL" id="SMOL01000120">
    <property type="protein sequence ID" value="KAB2632488.1"/>
    <property type="molecule type" value="Genomic_DNA"/>
</dbReference>
<keyword evidence="2" id="KW-1185">Reference proteome</keyword>
<organism evidence="1 2">
    <name type="scientific">Pyrus ussuriensis x Pyrus communis</name>
    <dbReference type="NCBI Taxonomy" id="2448454"/>
    <lineage>
        <taxon>Eukaryota</taxon>
        <taxon>Viridiplantae</taxon>
        <taxon>Streptophyta</taxon>
        <taxon>Embryophyta</taxon>
        <taxon>Tracheophyta</taxon>
        <taxon>Spermatophyta</taxon>
        <taxon>Magnoliopsida</taxon>
        <taxon>eudicotyledons</taxon>
        <taxon>Gunneridae</taxon>
        <taxon>Pentapetalae</taxon>
        <taxon>rosids</taxon>
        <taxon>fabids</taxon>
        <taxon>Rosales</taxon>
        <taxon>Rosaceae</taxon>
        <taxon>Amygdaloideae</taxon>
        <taxon>Maleae</taxon>
        <taxon>Pyrus</taxon>
    </lineage>
</organism>
<dbReference type="PANTHER" id="PTHR35307:SF3">
    <property type="entry name" value="DUF4220 DOMAIN-CONTAINING PROTEIN"/>
    <property type="match status" value="1"/>
</dbReference>
<sequence>MTLTSIALALPDISSSSIKELISGVHEGLMYINFIENYLDGKEDVTNIRKTAITVWPGIDLYHKWLDVDLRKLSPEAFETAKFIFEESRKKHMTTNVCLRDNPSKWPIRELAANSMYRISQTILINYEGSINQTGERSFEELTAVISDIMAACLTNLSLVIRMKCLSIGIEKREESEACSSHSWQN</sequence>
<dbReference type="Proteomes" id="UP000327157">
    <property type="component" value="Chromosome 6"/>
</dbReference>
<protein>
    <submittedName>
        <fullName evidence="1">Uncharacterized protein</fullName>
    </submittedName>
</protein>
<accession>A0A5N5HY37</accession>
<comment type="caution">
    <text evidence="1">The sequence shown here is derived from an EMBL/GenBank/DDBJ whole genome shotgun (WGS) entry which is preliminary data.</text>
</comment>
<reference evidence="1 2" key="1">
    <citation type="submission" date="2019-09" db="EMBL/GenBank/DDBJ databases">
        <authorList>
            <person name="Ou C."/>
        </authorList>
    </citation>
    <scope>NUCLEOTIDE SEQUENCE [LARGE SCALE GENOMIC DNA]</scope>
    <source>
        <strain evidence="1">S2</strain>
        <tissue evidence="1">Leaf</tissue>
    </source>
</reference>
<gene>
    <name evidence="1" type="ORF">D8674_028735</name>
</gene>
<name>A0A5N5HY37_9ROSA</name>
<proteinExistence type="predicted"/>
<reference evidence="1 2" key="3">
    <citation type="submission" date="2019-11" db="EMBL/GenBank/DDBJ databases">
        <title>A de novo genome assembly of a pear dwarfing rootstock.</title>
        <authorList>
            <person name="Wang F."/>
            <person name="Wang J."/>
            <person name="Li S."/>
            <person name="Zhang Y."/>
            <person name="Fang M."/>
            <person name="Ma L."/>
            <person name="Zhao Y."/>
            <person name="Jiang S."/>
        </authorList>
    </citation>
    <scope>NUCLEOTIDE SEQUENCE [LARGE SCALE GENOMIC DNA]</scope>
    <source>
        <strain evidence="1">S2</strain>
        <tissue evidence="1">Leaf</tissue>
    </source>
</reference>
<evidence type="ECO:0000313" key="2">
    <source>
        <dbReference type="Proteomes" id="UP000327157"/>
    </source>
</evidence>
<reference evidence="2" key="2">
    <citation type="submission" date="2019-10" db="EMBL/GenBank/DDBJ databases">
        <title>A de novo genome assembly of a pear dwarfing rootstock.</title>
        <authorList>
            <person name="Wang F."/>
            <person name="Wang J."/>
            <person name="Li S."/>
            <person name="Zhang Y."/>
            <person name="Fang M."/>
            <person name="Ma L."/>
            <person name="Zhao Y."/>
            <person name="Jiang S."/>
        </authorList>
    </citation>
    <scope>NUCLEOTIDE SEQUENCE [LARGE SCALE GENOMIC DNA]</scope>
</reference>
<dbReference type="OrthoDB" id="1915303at2759"/>